<protein>
    <recommendedName>
        <fullName evidence="3">DUF1385 domain-containing protein</fullName>
    </recommendedName>
</protein>
<feature type="transmembrane region" description="Helical" evidence="1">
    <location>
        <begin position="178"/>
        <end position="196"/>
    </location>
</feature>
<feature type="transmembrane region" description="Helical" evidence="1">
    <location>
        <begin position="113"/>
        <end position="137"/>
    </location>
</feature>
<dbReference type="PANTHER" id="PTHR42867">
    <property type="entry name" value="MEMBRANE PROTEIN-RELATED"/>
    <property type="match status" value="1"/>
</dbReference>
<sequence>MAQEAVHQEEERLLFGGMARYGGIDFFGPNYSSSAERRDGKIYVWIDPSKLWQPEGIWARISQWPVLRSVFLWFRVLLQLLGSVWVLVSFVGIMVVLWLIVRLLDFGSESLGGPLGAVLHFFAIFPILPILLLFFAAMKFTIIGRYHGAEHKAVSAYEKYGEVTLEGATGMSRLHPRCGTNILIYIVAVSIVTPFIDWAPWAVLQFIVISEAWFILGRTRASIAVGNFMQRYLTTSEPGRKELEVAVESLNELLRAERGERGAAKEPVLISPRF</sequence>
<dbReference type="EMBL" id="CADCVC010000208">
    <property type="protein sequence ID" value="CAA9451764.1"/>
    <property type="molecule type" value="Genomic_DNA"/>
</dbReference>
<dbReference type="Pfam" id="PF07136">
    <property type="entry name" value="DUF1385"/>
    <property type="match status" value="1"/>
</dbReference>
<evidence type="ECO:0000313" key="2">
    <source>
        <dbReference type="EMBL" id="CAA9451764.1"/>
    </source>
</evidence>
<dbReference type="AlphaFoldDB" id="A0A6J4R084"/>
<keyword evidence="1" id="KW-1133">Transmembrane helix</keyword>
<evidence type="ECO:0000256" key="1">
    <source>
        <dbReference type="SAM" id="Phobius"/>
    </source>
</evidence>
<proteinExistence type="predicted"/>
<dbReference type="PANTHER" id="PTHR42867:SF1">
    <property type="entry name" value="MEMBRANE PROTEIN-RELATED"/>
    <property type="match status" value="1"/>
</dbReference>
<feature type="transmembrane region" description="Helical" evidence="1">
    <location>
        <begin position="76"/>
        <end position="101"/>
    </location>
</feature>
<keyword evidence="1" id="KW-0812">Transmembrane</keyword>
<gene>
    <name evidence="2" type="ORF">AVDCRST_MAG80-2357</name>
</gene>
<reference evidence="2" key="1">
    <citation type="submission" date="2020-02" db="EMBL/GenBank/DDBJ databases">
        <authorList>
            <person name="Meier V. D."/>
        </authorList>
    </citation>
    <scope>NUCLEOTIDE SEQUENCE</scope>
    <source>
        <strain evidence="2">AVDCRST_MAG80</strain>
    </source>
</reference>
<evidence type="ECO:0008006" key="3">
    <source>
        <dbReference type="Google" id="ProtNLM"/>
    </source>
</evidence>
<keyword evidence="1" id="KW-0472">Membrane</keyword>
<accession>A0A6J4R084</accession>
<dbReference type="InterPro" id="IPR010787">
    <property type="entry name" value="DUF1385"/>
</dbReference>
<name>A0A6J4R084_9ACTN</name>
<organism evidence="2">
    <name type="scientific">uncultured Rubrobacteraceae bacterium</name>
    <dbReference type="NCBI Taxonomy" id="349277"/>
    <lineage>
        <taxon>Bacteria</taxon>
        <taxon>Bacillati</taxon>
        <taxon>Actinomycetota</taxon>
        <taxon>Rubrobacteria</taxon>
        <taxon>Rubrobacterales</taxon>
        <taxon>Rubrobacteraceae</taxon>
        <taxon>environmental samples</taxon>
    </lineage>
</organism>